<organism evidence="4 5">
    <name type="scientific">Lactiplantibacillus mudanjiangensis</name>
    <dbReference type="NCBI Taxonomy" id="1296538"/>
    <lineage>
        <taxon>Bacteria</taxon>
        <taxon>Bacillati</taxon>
        <taxon>Bacillota</taxon>
        <taxon>Bacilli</taxon>
        <taxon>Lactobacillales</taxon>
        <taxon>Lactobacillaceae</taxon>
        <taxon>Lactiplantibacillus</taxon>
    </lineage>
</organism>
<dbReference type="Gene3D" id="3.80.10.10">
    <property type="entry name" value="Ribonuclease Inhibitor"/>
    <property type="match status" value="3"/>
</dbReference>
<name>A0A660E252_9LACO</name>
<dbReference type="AlphaFoldDB" id="A0A660E252"/>
<evidence type="ECO:0000256" key="2">
    <source>
        <dbReference type="SAM" id="MobiDB-lite"/>
    </source>
</evidence>
<dbReference type="Pfam" id="PF06458">
    <property type="entry name" value="MucBP"/>
    <property type="match status" value="1"/>
</dbReference>
<evidence type="ECO:0000259" key="3">
    <source>
        <dbReference type="Pfam" id="PF06458"/>
    </source>
</evidence>
<feature type="domain" description="MucBP" evidence="3">
    <location>
        <begin position="696"/>
        <end position="757"/>
    </location>
</feature>
<feature type="region of interest" description="Disordered" evidence="2">
    <location>
        <begin position="41"/>
        <end position="108"/>
    </location>
</feature>
<feature type="compositionally biased region" description="Polar residues" evidence="2">
    <location>
        <begin position="41"/>
        <end position="56"/>
    </location>
</feature>
<sequence>MQHRRLWYRSGLGLALAIGMIGYPEPQTIIRAVPQSQASIEKKLSSTASVFSDTTPVSESAASSQTSSAATDSSVDEKVNNHSDSEASSDSRSSTKLEKDKKSETAMTKATRAAEMVNGTVAMTLDTNGTLHLSGGSFGTDVGNWITQTLTANGYNPTQVSKVVIEGRITTYNISNYNYLFAGLANLTTIEGLANVDLSNVTSLEYLFNEDRQLRQVDFGQRNLSRVQSFKGMFYQCSSLTTITGISQWQTTSVTDLSQMFTGCSQLVTLDLNGWDVSQVVRLVATFKDCAKLTTLNVADWSTGSLITLEDTFNGDSSLTTLPVGKWNVGKVGTLIRTFNYCSSLTSLDVANWDTRQVMVMSATFRGMSKIKSLPIDKWQTGRVHNMQLTFYEDASLENINIANWDTSQVNSLDYTFAKLSSITTLPIDNWKTSNMQSLRGTFYNSPKLTTLPIGNWDVGQVFDMNSTFTDCSGLTTLPIAGWNTKNVQNLGATFAGMISITTLPVDNWQTGKVTNMSETFRQVNKVTNLPISKWDTSHVTTMSQLFADNPQLTSLPITNWNTSSLLDVSQLFSGDSGLKTLSLSAWNTAKVTKFDAAFENTNLDKLDLSGWNTNQAQSYANTFSGKLPPKHLLLGKGFNFFNSTSWNLSDPSRESPYIGRWRSLNNNKVYTSTELMTKYDGKSIVGEFEWATGSTITVKYVDANGKSLAPDTKISGAADEAYHVKPIEIEGYLPDQPDGVKGTFTDKDETIILTYKAENVMFTSVPEKINFGNNQITGQSESYDATYDTGLSVQDNRILGSTWSLTAKLEGAFTGEKTDRPLAATLSYKNQQTGSESVLIPGFDNQIIENHQTTSHENVNVIGEKAALGTLYLKVPTDRALTDTYRATITWSINQTVPNQ</sequence>
<dbReference type="InterPro" id="IPR009459">
    <property type="entry name" value="MucBP_dom"/>
</dbReference>
<proteinExistence type="predicted"/>
<accession>A0A660E252</accession>
<dbReference type="RefSeq" id="WP_130851818.1">
    <property type="nucleotide sequence ID" value="NZ_UYIG01000122.1"/>
</dbReference>
<protein>
    <submittedName>
        <fullName evidence="4">Cell surface protein [Lactobacillus plantarum]</fullName>
    </submittedName>
</protein>
<dbReference type="OrthoDB" id="2317670at2"/>
<gene>
    <name evidence="4" type="ORF">MUDAN_MDHGFNIF_03097</name>
</gene>
<dbReference type="InterPro" id="IPR005046">
    <property type="entry name" value="DUF285"/>
</dbReference>
<reference evidence="4 5" key="1">
    <citation type="submission" date="2018-11" db="EMBL/GenBank/DDBJ databases">
        <authorList>
            <person name="Wuyts S."/>
        </authorList>
    </citation>
    <scope>NUCLEOTIDE SEQUENCE [LARGE SCALE GENOMIC DNA]</scope>
    <source>
        <strain evidence="4">Lactobacillus mudanjiangensis AMBF249</strain>
    </source>
</reference>
<dbReference type="InterPro" id="IPR011889">
    <property type="entry name" value="Liste_lipo_26"/>
</dbReference>
<feature type="compositionally biased region" description="Basic and acidic residues" evidence="2">
    <location>
        <begin position="93"/>
        <end position="104"/>
    </location>
</feature>
<dbReference type="EMBL" id="UYIG01000122">
    <property type="protein sequence ID" value="VDG28684.1"/>
    <property type="molecule type" value="Genomic_DNA"/>
</dbReference>
<dbReference type="InterPro" id="IPR032675">
    <property type="entry name" value="LRR_dom_sf"/>
</dbReference>
<dbReference type="Gene3D" id="3.10.20.320">
    <property type="entry name" value="Putative peptidoglycan bound protein (lpxtg motif)"/>
    <property type="match status" value="1"/>
</dbReference>
<keyword evidence="5" id="KW-1185">Reference proteome</keyword>
<dbReference type="Proteomes" id="UP000289996">
    <property type="component" value="Unassembled WGS sequence"/>
</dbReference>
<keyword evidence="1" id="KW-0677">Repeat</keyword>
<feature type="compositionally biased region" description="Basic and acidic residues" evidence="2">
    <location>
        <begin position="75"/>
        <end position="85"/>
    </location>
</feature>
<evidence type="ECO:0000313" key="5">
    <source>
        <dbReference type="Proteomes" id="UP000289996"/>
    </source>
</evidence>
<dbReference type="Pfam" id="PF03382">
    <property type="entry name" value="DUF285"/>
    <property type="match status" value="3"/>
</dbReference>
<dbReference type="NCBIfam" id="TIGR02167">
    <property type="entry name" value="Liste_lipo_26"/>
    <property type="match status" value="12"/>
</dbReference>
<evidence type="ECO:0000313" key="4">
    <source>
        <dbReference type="EMBL" id="VDG28684.1"/>
    </source>
</evidence>
<feature type="compositionally biased region" description="Low complexity" evidence="2">
    <location>
        <begin position="57"/>
        <end position="73"/>
    </location>
</feature>
<evidence type="ECO:0000256" key="1">
    <source>
        <dbReference type="ARBA" id="ARBA00022737"/>
    </source>
</evidence>
<dbReference type="SUPFAM" id="SSF52058">
    <property type="entry name" value="L domain-like"/>
    <property type="match status" value="2"/>
</dbReference>